<name>S9Q5B9_9RHOB</name>
<protein>
    <submittedName>
        <fullName evidence="1">Uncharacterized protein</fullName>
    </submittedName>
</protein>
<accession>S9Q5B9</accession>
<dbReference type="EMBL" id="AONI01000017">
    <property type="protein sequence ID" value="EPX76541.1"/>
    <property type="molecule type" value="Genomic_DNA"/>
</dbReference>
<dbReference type="Proteomes" id="UP000015351">
    <property type="component" value="Unassembled WGS sequence"/>
</dbReference>
<reference evidence="2" key="1">
    <citation type="journal article" date="2013" name="Stand. Genomic Sci.">
        <title>Genome sequence of the Litoreibacter arenae type strain (DSM 19593(T)), a member of the Roseobacter clade isolated from sea sand.</title>
        <authorList>
            <person name="Riedel T."/>
            <person name="Fiebig A."/>
            <person name="Petersen J."/>
            <person name="Gronow S."/>
            <person name="Kyrpides N.C."/>
            <person name="Goker M."/>
            <person name="Klenk H.P."/>
        </authorList>
    </citation>
    <scope>NUCLEOTIDE SEQUENCE [LARGE SCALE GENOMIC DNA]</scope>
    <source>
        <strain evidence="2">DSM 19593</strain>
    </source>
</reference>
<proteinExistence type="predicted"/>
<gene>
    <name evidence="1" type="ORF">thalar_03671</name>
</gene>
<sequence>MFPPWSNAVQHYNDNFLHLEQFEAMQTRRDFQDQGSAVRRFVQELCEAEGNW</sequence>
<evidence type="ECO:0000313" key="2">
    <source>
        <dbReference type="Proteomes" id="UP000015351"/>
    </source>
</evidence>
<dbReference type="STRING" id="1123360.thalar_03671"/>
<keyword evidence="2" id="KW-1185">Reference proteome</keyword>
<dbReference type="HOGENOM" id="CLU_3081481_0_0_5"/>
<evidence type="ECO:0000313" key="1">
    <source>
        <dbReference type="EMBL" id="EPX76541.1"/>
    </source>
</evidence>
<organism evidence="1 2">
    <name type="scientific">Litoreibacter arenae DSM 19593</name>
    <dbReference type="NCBI Taxonomy" id="1123360"/>
    <lineage>
        <taxon>Bacteria</taxon>
        <taxon>Pseudomonadati</taxon>
        <taxon>Pseudomonadota</taxon>
        <taxon>Alphaproteobacteria</taxon>
        <taxon>Rhodobacterales</taxon>
        <taxon>Roseobacteraceae</taxon>
        <taxon>Litoreibacter</taxon>
    </lineage>
</organism>
<comment type="caution">
    <text evidence="1">The sequence shown here is derived from an EMBL/GenBank/DDBJ whole genome shotgun (WGS) entry which is preliminary data.</text>
</comment>
<dbReference type="AlphaFoldDB" id="S9Q5B9"/>